<dbReference type="InterPro" id="IPR001444">
    <property type="entry name" value="Flag_bb_rod_N"/>
</dbReference>
<evidence type="ECO:0000313" key="5">
    <source>
        <dbReference type="EMBL" id="TQF00863.1"/>
    </source>
</evidence>
<comment type="similarity">
    <text evidence="2">Belongs to the flagella basal body rod proteins family.</text>
</comment>
<comment type="caution">
    <text evidence="5">The sequence shown here is derived from an EMBL/GenBank/DDBJ whole genome shotgun (WGS) entry which is preliminary data.</text>
</comment>
<dbReference type="EMBL" id="VIFK01000004">
    <property type="protein sequence ID" value="TQF00863.1"/>
    <property type="molecule type" value="Genomic_DNA"/>
</dbReference>
<evidence type="ECO:0000313" key="6">
    <source>
        <dbReference type="Proteomes" id="UP000315400"/>
    </source>
</evidence>
<evidence type="ECO:0000259" key="4">
    <source>
        <dbReference type="Pfam" id="PF00460"/>
    </source>
</evidence>
<dbReference type="Pfam" id="PF00460">
    <property type="entry name" value="Flg_bb_rod"/>
    <property type="match status" value="1"/>
</dbReference>
<dbReference type="NCBIfam" id="NF009270">
    <property type="entry name" value="PRK12627.1"/>
    <property type="match status" value="1"/>
</dbReference>
<name>A0A540VVS4_9GAMM</name>
<feature type="domain" description="Flagellar basal body rod protein N-terminal" evidence="4">
    <location>
        <begin position="20"/>
        <end position="38"/>
    </location>
</feature>
<dbReference type="GO" id="GO:0009288">
    <property type="term" value="C:bacterial-type flagellum"/>
    <property type="evidence" value="ECO:0007669"/>
    <property type="project" value="UniProtKB-SubCell"/>
</dbReference>
<reference evidence="5 6" key="1">
    <citation type="submission" date="2019-06" db="EMBL/GenBank/DDBJ databases">
        <title>Metagenome assembled Genome of Spiribacter salinus SL48-SHIP from the microbial mat of Salt Lake 48 (Novosibirsk region, Russia).</title>
        <authorList>
            <person name="Shipova A."/>
            <person name="Rozanov A.S."/>
            <person name="Bryanskaya A.V."/>
            <person name="Peltek S.E."/>
        </authorList>
    </citation>
    <scope>NUCLEOTIDE SEQUENCE [LARGE SCALE GENOMIC DNA]</scope>
    <source>
        <strain evidence="5">SL48-SHIP-2</strain>
    </source>
</reference>
<proteinExistence type="inferred from homology"/>
<evidence type="ECO:0000256" key="3">
    <source>
        <dbReference type="ARBA" id="ARBA00023143"/>
    </source>
</evidence>
<evidence type="ECO:0000256" key="2">
    <source>
        <dbReference type="ARBA" id="ARBA00009677"/>
    </source>
</evidence>
<accession>A0A540VVS4</accession>
<dbReference type="Proteomes" id="UP000315400">
    <property type="component" value="Unassembled WGS sequence"/>
</dbReference>
<sequence length="130" mass="14048">MLDRIDLFKTAFALARHSGARQATIAENIANADTPGYKAKDLQPFSASAATTKDASQIMVATRSEHLAGAHQASPINIIEARGRSTNPNENSVSLQEEMLFAVEAKRGHDRALEIYKSGLRILRSSLGAK</sequence>
<protein>
    <submittedName>
        <fullName evidence="5">FlgB family protein</fullName>
    </submittedName>
</protein>
<comment type="subcellular location">
    <subcellularLocation>
        <location evidence="1">Bacterial flagellum</location>
    </subcellularLocation>
</comment>
<keyword evidence="3" id="KW-0975">Bacterial flagellum</keyword>
<gene>
    <name evidence="5" type="ORF">FKY71_01425</name>
</gene>
<organism evidence="5 6">
    <name type="scientific">Spiribacter salinus</name>
    <dbReference type="NCBI Taxonomy" id="1335746"/>
    <lineage>
        <taxon>Bacteria</taxon>
        <taxon>Pseudomonadati</taxon>
        <taxon>Pseudomonadota</taxon>
        <taxon>Gammaproteobacteria</taxon>
        <taxon>Chromatiales</taxon>
        <taxon>Ectothiorhodospiraceae</taxon>
        <taxon>Spiribacter</taxon>
    </lineage>
</organism>
<evidence type="ECO:0000256" key="1">
    <source>
        <dbReference type="ARBA" id="ARBA00004365"/>
    </source>
</evidence>
<dbReference type="AlphaFoldDB" id="A0A540VVS4"/>